<dbReference type="Pfam" id="PF00501">
    <property type="entry name" value="AMP-binding"/>
    <property type="match status" value="1"/>
</dbReference>
<comment type="caution">
    <text evidence="3">The sequence shown here is derived from an EMBL/GenBank/DDBJ whole genome shotgun (WGS) entry which is preliminary data.</text>
</comment>
<dbReference type="SUPFAM" id="SSF56801">
    <property type="entry name" value="Acetyl-CoA synthetase-like"/>
    <property type="match status" value="1"/>
</dbReference>
<organism evidence="3 4">
    <name type="scientific">Apodospora peruviana</name>
    <dbReference type="NCBI Taxonomy" id="516989"/>
    <lineage>
        <taxon>Eukaryota</taxon>
        <taxon>Fungi</taxon>
        <taxon>Dikarya</taxon>
        <taxon>Ascomycota</taxon>
        <taxon>Pezizomycotina</taxon>
        <taxon>Sordariomycetes</taxon>
        <taxon>Sordariomycetidae</taxon>
        <taxon>Sordariales</taxon>
        <taxon>Lasiosphaeriaceae</taxon>
        <taxon>Apodospora</taxon>
    </lineage>
</organism>
<evidence type="ECO:0000259" key="2">
    <source>
        <dbReference type="Pfam" id="PF00501"/>
    </source>
</evidence>
<feature type="compositionally biased region" description="Low complexity" evidence="1">
    <location>
        <begin position="367"/>
        <end position="380"/>
    </location>
</feature>
<evidence type="ECO:0000313" key="3">
    <source>
        <dbReference type="EMBL" id="KAK3311871.1"/>
    </source>
</evidence>
<feature type="region of interest" description="Disordered" evidence="1">
    <location>
        <begin position="360"/>
        <end position="401"/>
    </location>
</feature>
<dbReference type="InterPro" id="IPR007817">
    <property type="entry name" value="Isocyanide_synthase_DIT1"/>
</dbReference>
<dbReference type="Gene3D" id="3.40.50.12780">
    <property type="entry name" value="N-terminal domain of ligase-like"/>
    <property type="match status" value="1"/>
</dbReference>
<dbReference type="PROSITE" id="PS00455">
    <property type="entry name" value="AMP_BINDING"/>
    <property type="match status" value="1"/>
</dbReference>
<reference evidence="3" key="1">
    <citation type="journal article" date="2023" name="Mol. Phylogenet. Evol.">
        <title>Genome-scale phylogeny and comparative genomics of the fungal order Sordariales.</title>
        <authorList>
            <person name="Hensen N."/>
            <person name="Bonometti L."/>
            <person name="Westerberg I."/>
            <person name="Brannstrom I.O."/>
            <person name="Guillou S."/>
            <person name="Cros-Aarteil S."/>
            <person name="Calhoun S."/>
            <person name="Haridas S."/>
            <person name="Kuo A."/>
            <person name="Mondo S."/>
            <person name="Pangilinan J."/>
            <person name="Riley R."/>
            <person name="LaButti K."/>
            <person name="Andreopoulos B."/>
            <person name="Lipzen A."/>
            <person name="Chen C."/>
            <person name="Yan M."/>
            <person name="Daum C."/>
            <person name="Ng V."/>
            <person name="Clum A."/>
            <person name="Steindorff A."/>
            <person name="Ohm R.A."/>
            <person name="Martin F."/>
            <person name="Silar P."/>
            <person name="Natvig D.O."/>
            <person name="Lalanne C."/>
            <person name="Gautier V."/>
            <person name="Ament-Velasquez S.L."/>
            <person name="Kruys A."/>
            <person name="Hutchinson M.I."/>
            <person name="Powell A.J."/>
            <person name="Barry K."/>
            <person name="Miller A.N."/>
            <person name="Grigoriev I.V."/>
            <person name="Debuchy R."/>
            <person name="Gladieux P."/>
            <person name="Hiltunen Thoren M."/>
            <person name="Johannesson H."/>
        </authorList>
    </citation>
    <scope>NUCLEOTIDE SEQUENCE</scope>
    <source>
        <strain evidence="3">CBS 118394</strain>
    </source>
</reference>
<evidence type="ECO:0000256" key="1">
    <source>
        <dbReference type="SAM" id="MobiDB-lite"/>
    </source>
</evidence>
<feature type="domain" description="AMP-dependent synthetase/ligase" evidence="2">
    <location>
        <begin position="527"/>
        <end position="734"/>
    </location>
</feature>
<reference evidence="3" key="2">
    <citation type="submission" date="2023-06" db="EMBL/GenBank/DDBJ databases">
        <authorList>
            <consortium name="Lawrence Berkeley National Laboratory"/>
            <person name="Haridas S."/>
            <person name="Hensen N."/>
            <person name="Bonometti L."/>
            <person name="Westerberg I."/>
            <person name="Brannstrom I.O."/>
            <person name="Guillou S."/>
            <person name="Cros-Aarteil S."/>
            <person name="Calhoun S."/>
            <person name="Kuo A."/>
            <person name="Mondo S."/>
            <person name="Pangilinan J."/>
            <person name="Riley R."/>
            <person name="Labutti K."/>
            <person name="Andreopoulos B."/>
            <person name="Lipzen A."/>
            <person name="Chen C."/>
            <person name="Yanf M."/>
            <person name="Daum C."/>
            <person name="Ng V."/>
            <person name="Clum A."/>
            <person name="Steindorff A."/>
            <person name="Ohm R."/>
            <person name="Martin F."/>
            <person name="Silar P."/>
            <person name="Natvig D."/>
            <person name="Lalanne C."/>
            <person name="Gautier V."/>
            <person name="Ament-Velasquez S.L."/>
            <person name="Kruys A."/>
            <person name="Hutchinson M.I."/>
            <person name="Powell A.J."/>
            <person name="Barry K."/>
            <person name="Miller A.N."/>
            <person name="Grigoriev I.V."/>
            <person name="Debuchy R."/>
            <person name="Gladieux P."/>
            <person name="Thoren M.H."/>
            <person name="Johannesson H."/>
        </authorList>
    </citation>
    <scope>NUCLEOTIDE SEQUENCE</scope>
    <source>
        <strain evidence="3">CBS 118394</strain>
    </source>
</reference>
<dbReference type="Gene3D" id="3.30.559.10">
    <property type="entry name" value="Chloramphenicol acetyltransferase-like domain"/>
    <property type="match status" value="2"/>
</dbReference>
<dbReference type="InterPro" id="IPR000873">
    <property type="entry name" value="AMP-dep_synth/lig_dom"/>
</dbReference>
<dbReference type="PANTHER" id="PTHR37285:SF5">
    <property type="entry name" value="SPORE WALL MATURATION PROTEIN DIT1"/>
    <property type="match status" value="1"/>
</dbReference>
<gene>
    <name evidence="3" type="ORF">B0H66DRAFT_614450</name>
</gene>
<accession>A0AAE0HTU8</accession>
<dbReference type="Pfam" id="PF05141">
    <property type="entry name" value="DIT1_PvcA"/>
    <property type="match status" value="2"/>
</dbReference>
<dbReference type="Proteomes" id="UP001283341">
    <property type="component" value="Unassembled WGS sequence"/>
</dbReference>
<sequence>MSTTPLLPEPFRRNAGFSVPFKASLHVRALQRHEYQAITLVSQKISTIKTHKRPMPECSPSVSNISNSQSCNRTPLTFVLHLYCFTLPTMSQSIINIPSDPIPVANSTLASNLDDVLEISNRILSIVYKYALAKFENTAVKHAAGHPKFMSVVSAYVANRKPVLMCLPAFPFKSANKAYKLFGIPPDKANELALAHLNTMCQRIAAVYKPGAKLTIIFRWPSLRYVTVTQLKQCPVHAHIQKNVKFLAKQMLIRGYAFAGACKATFPNHLRLSIHQSTGEHKVSLSLLDTKTRYTMPWHCNVALMADGQWLSAPMGDFNENPLMEVAHENGRPSYFRQRPPQSLPLAMPIVETADVFNPDGSPHETAISSPSIISADSASGPLASRISEPPISSVTSESVSDREAACESKIPVHETTEENVVVLPKATTADAVAHKAERVSTASNEYGKRLIPHILDDLASTDPDRVIYSVAKSADVSQRMLEISALRMTQAVNKTSWWLNAQIGEATSLSPQTVGYIGPHGLRYVLLTVEGAVAVLKAAGCSFWVQPAEQPLSRLIESCLTQHPMAVLNLPTVDELLDADAASVKHFPYDKTWEEAADETFCVLHTSGSTGLPKPMRWSHALIGTMDTVRMLPPVEGDFGLAPWTSLFEERDTIYSSFPMSHGAGTIMDIMIPSYFAMHCVLGPAGVIPNMDLTALLADHAKIDVWSMVPTLVDELGETPDVLAKFKSAKFICASGVRQIQSVLARSTRSFACSTSRARPRSGFEFRQVGDRDEYEHWCVRNQHGPLFQGIFHTFPDKAEVNLKDLYIKHPTKPGHWAFKGRSDDVVLVYRDLSKILPSFGEMRKANFAHPAATEELLCDVAFYPSLPIDMFQAHANFVEGGCLLVMCIRHSDFDGIGAVTVLRAWAESCRFLQGDQAATCAWLDPDSMNRALPQASLEAERATPIMMKSTSTRPCGTTSPSLPLLKVTAPSPPLLSRQPFALRPAPSPEACALDNTMFLISADKMAQLEADVAADLCSSGSSPSVSDIIQALFWRAAIRARHAIATTQSPDNQVLADATSILEQTVDGRPYFTILTATYMGNLMVVNRIAVPLASLRRPPQPPRRALSALLPPPSSTSSMTIAEVASLIRERNSTLIRPRLFHDAFTLVQSKEAVPDYSQLKYAFMCRDDFGVCVTNLMLFQTGEVLNFGGDVFGTDTDDQNGGPVALRMWQGVQNAHAHRLVVILPMRPDGGVEVLLGTFPEEKEAMTKDGEWMRKRGRVLVTNNNNGGAIFNFCNMPPPNFANPDSLPEIHASVSFSD</sequence>
<evidence type="ECO:0000313" key="4">
    <source>
        <dbReference type="Proteomes" id="UP001283341"/>
    </source>
</evidence>
<proteinExistence type="predicted"/>
<protein>
    <submittedName>
        <fullName evidence="3">Pyoverdine/dityrosine biosynthesis protein-domain-containing protein</fullName>
    </submittedName>
</protein>
<dbReference type="InterPro" id="IPR020845">
    <property type="entry name" value="AMP-binding_CS"/>
</dbReference>
<dbReference type="EMBL" id="JAUEDM010000011">
    <property type="protein sequence ID" value="KAK3311871.1"/>
    <property type="molecule type" value="Genomic_DNA"/>
</dbReference>
<dbReference type="PANTHER" id="PTHR37285">
    <property type="entry name" value="SPORE WALL MATURATION PROTEIN DIT1"/>
    <property type="match status" value="1"/>
</dbReference>
<dbReference type="InterPro" id="IPR023213">
    <property type="entry name" value="CAT-like_dom_sf"/>
</dbReference>
<keyword evidence="4" id="KW-1185">Reference proteome</keyword>
<name>A0AAE0HTU8_9PEZI</name>
<dbReference type="InterPro" id="IPR042099">
    <property type="entry name" value="ANL_N_sf"/>
</dbReference>